<protein>
    <submittedName>
        <fullName evidence="6">Uncharacterized protein</fullName>
    </submittedName>
</protein>
<feature type="transmembrane region" description="Helical" evidence="5">
    <location>
        <begin position="103"/>
        <end position="124"/>
    </location>
</feature>
<evidence type="ECO:0000313" key="6">
    <source>
        <dbReference type="EMBL" id="GHP04757.1"/>
    </source>
</evidence>
<keyword evidence="2 5" id="KW-0812">Transmembrane</keyword>
<evidence type="ECO:0000256" key="2">
    <source>
        <dbReference type="ARBA" id="ARBA00022692"/>
    </source>
</evidence>
<evidence type="ECO:0000256" key="5">
    <source>
        <dbReference type="SAM" id="Phobius"/>
    </source>
</evidence>
<name>A0A830HI86_9CHLO</name>
<feature type="transmembrane region" description="Helical" evidence="5">
    <location>
        <begin position="27"/>
        <end position="45"/>
    </location>
</feature>
<reference evidence="6" key="1">
    <citation type="submission" date="2020-10" db="EMBL/GenBank/DDBJ databases">
        <title>Unveiling of a novel bifunctional photoreceptor, Dualchrome1, isolated from a cosmopolitan green alga.</title>
        <authorList>
            <person name="Suzuki S."/>
            <person name="Kawachi M."/>
        </authorList>
    </citation>
    <scope>NUCLEOTIDE SEQUENCE</scope>
    <source>
        <strain evidence="6">NIES 2893</strain>
    </source>
</reference>
<dbReference type="Proteomes" id="UP000660262">
    <property type="component" value="Unassembled WGS sequence"/>
</dbReference>
<keyword evidence="3 5" id="KW-1133">Transmembrane helix</keyword>
<feature type="transmembrane region" description="Helical" evidence="5">
    <location>
        <begin position="130"/>
        <end position="150"/>
    </location>
</feature>
<keyword evidence="4 5" id="KW-0472">Membrane</keyword>
<feature type="transmembrane region" description="Helical" evidence="5">
    <location>
        <begin position="71"/>
        <end position="96"/>
    </location>
</feature>
<evidence type="ECO:0000313" key="7">
    <source>
        <dbReference type="Proteomes" id="UP000660262"/>
    </source>
</evidence>
<evidence type="ECO:0000256" key="1">
    <source>
        <dbReference type="ARBA" id="ARBA00004141"/>
    </source>
</evidence>
<dbReference type="PANTHER" id="PTHR12952">
    <property type="entry name" value="SYS1"/>
    <property type="match status" value="1"/>
</dbReference>
<dbReference type="OrthoDB" id="542931at2759"/>
<dbReference type="InterPro" id="IPR019185">
    <property type="entry name" value="Integral_membrane_SYS1-rel"/>
</dbReference>
<accession>A0A830HI86</accession>
<dbReference type="GO" id="GO:0016020">
    <property type="term" value="C:membrane"/>
    <property type="evidence" value="ECO:0007669"/>
    <property type="project" value="UniProtKB-SubCell"/>
</dbReference>
<organism evidence="6 7">
    <name type="scientific">Pycnococcus provasolii</name>
    <dbReference type="NCBI Taxonomy" id="41880"/>
    <lineage>
        <taxon>Eukaryota</taxon>
        <taxon>Viridiplantae</taxon>
        <taxon>Chlorophyta</taxon>
        <taxon>Pseudoscourfieldiophyceae</taxon>
        <taxon>Pseudoscourfieldiales</taxon>
        <taxon>Pycnococcaceae</taxon>
        <taxon>Pycnococcus</taxon>
    </lineage>
</organism>
<proteinExistence type="predicted"/>
<gene>
    <name evidence="6" type="ORF">PPROV_000351000</name>
</gene>
<dbReference type="EMBL" id="BNJQ01000008">
    <property type="protein sequence ID" value="GHP04757.1"/>
    <property type="molecule type" value="Genomic_DNA"/>
</dbReference>
<keyword evidence="7" id="KW-1185">Reference proteome</keyword>
<evidence type="ECO:0000256" key="3">
    <source>
        <dbReference type="ARBA" id="ARBA00022989"/>
    </source>
</evidence>
<dbReference type="AlphaFoldDB" id="A0A830HI86"/>
<dbReference type="Pfam" id="PF09801">
    <property type="entry name" value="SYS1"/>
    <property type="match status" value="1"/>
</dbReference>
<sequence length="162" mass="18019">MGKGAGHVSDDDTLVVLRKLAISLPSLYLSFYAVALVALLAAFSGEIDDHTTAWADMPFVHEPEKFGEASRLAACALASQLAVWVVVGPLLLYYVVDSTRKCWDYAATFAFVHFVLTCAMTQAFPTNYRWWLVTMLGGLWTSSVGEFATYRLKDMRDIELDH</sequence>
<comment type="subcellular location">
    <subcellularLocation>
        <location evidence="1">Membrane</location>
        <topology evidence="1">Multi-pass membrane protein</topology>
    </subcellularLocation>
</comment>
<comment type="caution">
    <text evidence="6">The sequence shown here is derived from an EMBL/GenBank/DDBJ whole genome shotgun (WGS) entry which is preliminary data.</text>
</comment>
<evidence type="ECO:0000256" key="4">
    <source>
        <dbReference type="ARBA" id="ARBA00023136"/>
    </source>
</evidence>